<dbReference type="GeneID" id="37073177"/>
<dbReference type="RefSeq" id="XP_025430051.1">
    <property type="nucleotide sequence ID" value="XM_025571949.1"/>
</dbReference>
<evidence type="ECO:0000313" key="3">
    <source>
        <dbReference type="Proteomes" id="UP000248349"/>
    </source>
</evidence>
<feature type="chain" id="PRO_5016253455" evidence="1">
    <location>
        <begin position="22"/>
        <end position="333"/>
    </location>
</feature>
<dbReference type="InterPro" id="IPR052998">
    <property type="entry name" value="Hetero-Diels-Alderase-like"/>
</dbReference>
<organism evidence="2 3">
    <name type="scientific">Aspergillus saccharolyticus JOP 1030-1</name>
    <dbReference type="NCBI Taxonomy" id="1450539"/>
    <lineage>
        <taxon>Eukaryota</taxon>
        <taxon>Fungi</taxon>
        <taxon>Dikarya</taxon>
        <taxon>Ascomycota</taxon>
        <taxon>Pezizomycotina</taxon>
        <taxon>Eurotiomycetes</taxon>
        <taxon>Eurotiomycetidae</taxon>
        <taxon>Eurotiales</taxon>
        <taxon>Aspergillaceae</taxon>
        <taxon>Aspergillus</taxon>
        <taxon>Aspergillus subgen. Circumdati</taxon>
    </lineage>
</organism>
<gene>
    <name evidence="2" type="ORF">BP01DRAFT_299267</name>
</gene>
<dbReference type="EMBL" id="KZ821239">
    <property type="protein sequence ID" value="PYH44069.1"/>
    <property type="molecule type" value="Genomic_DNA"/>
</dbReference>
<dbReference type="Proteomes" id="UP000248349">
    <property type="component" value="Unassembled WGS sequence"/>
</dbReference>
<dbReference type="SUPFAM" id="SSF63829">
    <property type="entry name" value="Calcium-dependent phosphotriesterase"/>
    <property type="match status" value="1"/>
</dbReference>
<feature type="signal peptide" evidence="1">
    <location>
        <begin position="1"/>
        <end position="21"/>
    </location>
</feature>
<protein>
    <submittedName>
        <fullName evidence="2">Uncharacterized protein</fullName>
    </submittedName>
</protein>
<evidence type="ECO:0000256" key="1">
    <source>
        <dbReference type="SAM" id="SignalP"/>
    </source>
</evidence>
<dbReference type="InterPro" id="IPR011042">
    <property type="entry name" value="6-blade_b-propeller_TolB-like"/>
</dbReference>
<dbReference type="PANTHER" id="PTHR42060">
    <property type="entry name" value="NHL REPEAT-CONTAINING PROTEIN-RELATED"/>
    <property type="match status" value="1"/>
</dbReference>
<sequence length="333" mass="35634">MNLFTLFTSLTCIFLFAITLASPLHTNATTTLFQYSTTGTWLENIALGPPSTNTLLVTRMDVPELWAVDTIAHNATRVATFPNATACMGITPVDEGIYAVVAGSLVITDIGHPVEGSWSVYTVDVSAISDGEAPVRKVVDLREAGWLNGMTLFPDRVVLIADSVNGVIWQLDARTGEYSVALNDTASMAASPTDPLGLGVNGVRVWKEYVYYSTDSRSAVFRVPVGWEKTTKRVVAAGPVETVAQDVVVDDFAVAEDGTLYLMAIAENEVVRVTVDAGKEVLVGAKERREVAGCTSAVVSRDGRRLWVTTNGGHIVPAEGGEEPAKVVEVVLE</sequence>
<reference evidence="2 3" key="1">
    <citation type="submission" date="2016-12" db="EMBL/GenBank/DDBJ databases">
        <title>The genomes of Aspergillus section Nigri reveals drivers in fungal speciation.</title>
        <authorList>
            <consortium name="DOE Joint Genome Institute"/>
            <person name="Vesth T.C."/>
            <person name="Nybo J."/>
            <person name="Theobald S."/>
            <person name="Brandl J."/>
            <person name="Frisvad J.C."/>
            <person name="Nielsen K.F."/>
            <person name="Lyhne E.K."/>
            <person name="Kogle M.E."/>
            <person name="Kuo A."/>
            <person name="Riley R."/>
            <person name="Clum A."/>
            <person name="Nolan M."/>
            <person name="Lipzen A."/>
            <person name="Salamov A."/>
            <person name="Henrissat B."/>
            <person name="Wiebenga A."/>
            <person name="De Vries R.P."/>
            <person name="Grigoriev I.V."/>
            <person name="Mortensen U.H."/>
            <person name="Andersen M.R."/>
            <person name="Baker S.E."/>
        </authorList>
    </citation>
    <scope>NUCLEOTIDE SEQUENCE [LARGE SCALE GENOMIC DNA]</scope>
    <source>
        <strain evidence="2 3">JOP 1030-1</strain>
    </source>
</reference>
<dbReference type="PANTHER" id="PTHR42060:SF3">
    <property type="entry name" value="SMP-30_GLUCONOLACTONASE_LRE-LIKE REGION DOMAIN-CONTAINING PROTEIN"/>
    <property type="match status" value="1"/>
</dbReference>
<dbReference type="AlphaFoldDB" id="A0A318Z9Z5"/>
<dbReference type="STRING" id="1450539.A0A318Z9Z5"/>
<proteinExistence type="predicted"/>
<keyword evidence="1" id="KW-0732">Signal</keyword>
<keyword evidence="3" id="KW-1185">Reference proteome</keyword>
<accession>A0A318Z9Z5</accession>
<name>A0A318Z9Z5_9EURO</name>
<dbReference type="Gene3D" id="2.120.10.30">
    <property type="entry name" value="TolB, C-terminal domain"/>
    <property type="match status" value="1"/>
</dbReference>
<dbReference type="OrthoDB" id="9977941at2759"/>
<evidence type="ECO:0000313" key="2">
    <source>
        <dbReference type="EMBL" id="PYH44069.1"/>
    </source>
</evidence>